<gene>
    <name evidence="2" type="ORF">D2E76_25225</name>
</gene>
<sequence>MSTPESGLKTLAIRLDPGIHAQLSFIAQLRGQTINDEGIAAIVDHVQRAKSDPELRAKADTVQKEIERDAAVKNAAIASIFTDGPTGKTTPPRPRRTGEATKDS</sequence>
<accession>A0ABD7HI05</accession>
<evidence type="ECO:0000256" key="1">
    <source>
        <dbReference type="SAM" id="MobiDB-lite"/>
    </source>
</evidence>
<name>A0ABD7HI05_9MYCO</name>
<evidence type="ECO:0000313" key="2">
    <source>
        <dbReference type="EMBL" id="RIT29546.1"/>
    </source>
</evidence>
<dbReference type="RefSeq" id="WP_100472510.1">
    <property type="nucleotide sequence ID" value="NZ_CP029076.1"/>
</dbReference>
<dbReference type="Proteomes" id="UP000284557">
    <property type="component" value="Unassembled WGS sequence"/>
</dbReference>
<comment type="caution">
    <text evidence="2">The sequence shown here is derived from an EMBL/GenBank/DDBJ whole genome shotgun (WGS) entry which is preliminary data.</text>
</comment>
<protein>
    <submittedName>
        <fullName evidence="2">Uncharacterized protein</fullName>
    </submittedName>
</protein>
<proteinExistence type="predicted"/>
<evidence type="ECO:0000313" key="3">
    <source>
        <dbReference type="Proteomes" id="UP000284557"/>
    </source>
</evidence>
<dbReference type="AlphaFoldDB" id="A0ABD7HI05"/>
<dbReference type="InterPro" id="IPR010985">
    <property type="entry name" value="Ribbon_hlx_hlx"/>
</dbReference>
<feature type="region of interest" description="Disordered" evidence="1">
    <location>
        <begin position="80"/>
        <end position="104"/>
    </location>
</feature>
<dbReference type="SUPFAM" id="SSF47598">
    <property type="entry name" value="Ribbon-helix-helix"/>
    <property type="match status" value="1"/>
</dbReference>
<reference evidence="2 3" key="1">
    <citation type="submission" date="2018-08" db="EMBL/GenBank/DDBJ databases">
        <title>Linezolid Resistance in Mycobacterium abscessus: MIC Distribution and Comprehensive Investigation of Resistance Mechanisms.</title>
        <authorList>
            <person name="Ye M."/>
            <person name="Xu L."/>
            <person name="Zou Y."/>
            <person name="Li B."/>
            <person name="Guo Q."/>
            <person name="Zhang Y."/>
            <person name="Zhan M."/>
            <person name="Xu B."/>
            <person name="Yu F."/>
            <person name="Zhang Z."/>
            <person name="Chu H."/>
        </authorList>
    </citation>
    <scope>NUCLEOTIDE SEQUENCE [LARGE SCALE GENOMIC DNA]</scope>
    <source>
        <strain evidence="2 3">G143</strain>
    </source>
</reference>
<organism evidence="2 3">
    <name type="scientific">Mycobacteroides abscessus</name>
    <dbReference type="NCBI Taxonomy" id="36809"/>
    <lineage>
        <taxon>Bacteria</taxon>
        <taxon>Bacillati</taxon>
        <taxon>Actinomycetota</taxon>
        <taxon>Actinomycetes</taxon>
        <taxon>Mycobacteriales</taxon>
        <taxon>Mycobacteriaceae</taxon>
        <taxon>Mycobacteroides</taxon>
    </lineage>
</organism>
<dbReference type="EMBL" id="QXBN01000031">
    <property type="protein sequence ID" value="RIT29546.1"/>
    <property type="molecule type" value="Genomic_DNA"/>
</dbReference>